<accession>A0A915E2W2</accession>
<dbReference type="CDD" id="cd00014">
    <property type="entry name" value="CH_SF"/>
    <property type="match status" value="1"/>
</dbReference>
<protein>
    <submittedName>
        <fullName evidence="2">Calponin-homology (CH) domain-containing protein</fullName>
    </submittedName>
</protein>
<reference evidence="2" key="1">
    <citation type="submission" date="2022-11" db="UniProtKB">
        <authorList>
            <consortium name="WormBaseParasite"/>
        </authorList>
    </citation>
    <scope>IDENTIFICATION</scope>
</reference>
<dbReference type="Gene3D" id="1.10.418.10">
    <property type="entry name" value="Calponin-like domain"/>
    <property type="match status" value="1"/>
</dbReference>
<dbReference type="SUPFAM" id="SSF47576">
    <property type="entry name" value="Calponin-homology domain, CH-domain"/>
    <property type="match status" value="1"/>
</dbReference>
<proteinExistence type="predicted"/>
<dbReference type="AlphaFoldDB" id="A0A915E2W2"/>
<evidence type="ECO:0000313" key="2">
    <source>
        <dbReference type="WBParaSite" id="jg26123"/>
    </source>
</evidence>
<evidence type="ECO:0000313" key="1">
    <source>
        <dbReference type="Proteomes" id="UP000887574"/>
    </source>
</evidence>
<organism evidence="1 2">
    <name type="scientific">Ditylenchus dipsaci</name>
    <dbReference type="NCBI Taxonomy" id="166011"/>
    <lineage>
        <taxon>Eukaryota</taxon>
        <taxon>Metazoa</taxon>
        <taxon>Ecdysozoa</taxon>
        <taxon>Nematoda</taxon>
        <taxon>Chromadorea</taxon>
        <taxon>Rhabditida</taxon>
        <taxon>Tylenchina</taxon>
        <taxon>Tylenchomorpha</taxon>
        <taxon>Sphaerularioidea</taxon>
        <taxon>Anguinidae</taxon>
        <taxon>Anguininae</taxon>
        <taxon>Ditylenchus</taxon>
    </lineage>
</organism>
<name>A0A915E2W2_9BILA</name>
<dbReference type="InterPro" id="IPR036872">
    <property type="entry name" value="CH_dom_sf"/>
</dbReference>
<keyword evidence="1" id="KW-1185">Reference proteome</keyword>
<dbReference type="Proteomes" id="UP000887574">
    <property type="component" value="Unplaced"/>
</dbReference>
<sequence>MHWRVSNVGESFALVSFRVGELVASQKEVSSELPNLLWITDLLEIGVHKEDDPAIDSAAFLQVLSNGVLLARLANALKPGSVQCVHTKDINTQKAYRQANVTAFLLFAKNDANLESSHVSCNLKRDYVLPG</sequence>
<dbReference type="WBParaSite" id="jg26123">
    <property type="protein sequence ID" value="jg26123"/>
    <property type="gene ID" value="jg26123"/>
</dbReference>